<protein>
    <recommendedName>
        <fullName evidence="6 15">Aspartokinase</fullName>
        <ecNumber evidence="5 15">2.7.2.4</ecNumber>
    </recommendedName>
</protein>
<feature type="binding site" evidence="14">
    <location>
        <begin position="2"/>
        <end position="5"/>
    </location>
    <ligand>
        <name>ATP</name>
        <dbReference type="ChEBI" id="CHEBI:30616"/>
    </ligand>
</feature>
<dbReference type="CDD" id="cd04923">
    <property type="entry name" value="ACT_AK-LysC-DapG-like_2"/>
    <property type="match status" value="1"/>
</dbReference>
<evidence type="ECO:0000256" key="15">
    <source>
        <dbReference type="RuleBase" id="RU003448"/>
    </source>
</evidence>
<dbReference type="NCBIfam" id="NF005154">
    <property type="entry name" value="PRK06635.1-2"/>
    <property type="match status" value="1"/>
</dbReference>
<dbReference type="InterPro" id="IPR002912">
    <property type="entry name" value="ACT_dom"/>
</dbReference>
<keyword evidence="8 15" id="KW-0808">Transferase</keyword>
<evidence type="ECO:0000256" key="9">
    <source>
        <dbReference type="ARBA" id="ARBA00022741"/>
    </source>
</evidence>
<dbReference type="InterPro" id="IPR036393">
    <property type="entry name" value="AceGlu_kinase-like_sf"/>
</dbReference>
<dbReference type="Proteomes" id="UP000248014">
    <property type="component" value="Unassembled WGS sequence"/>
</dbReference>
<feature type="binding site" evidence="14">
    <location>
        <position position="69"/>
    </location>
    <ligand>
        <name>substrate</name>
    </ligand>
</feature>
<evidence type="ECO:0000256" key="8">
    <source>
        <dbReference type="ARBA" id="ARBA00022679"/>
    </source>
</evidence>
<evidence type="ECO:0000256" key="14">
    <source>
        <dbReference type="PIRSR" id="PIRSR000726-1"/>
    </source>
</evidence>
<evidence type="ECO:0000313" key="19">
    <source>
        <dbReference type="Proteomes" id="UP000248014"/>
    </source>
</evidence>
<dbReference type="EC" id="2.7.2.4" evidence="5 15"/>
<keyword evidence="12" id="KW-0457">Lysine biosynthesis</keyword>
<comment type="pathway">
    <text evidence="2 16">Amino-acid biosynthesis; L-methionine biosynthesis via de novo pathway; L-homoserine from L-aspartate: step 1/3.</text>
</comment>
<comment type="caution">
    <text evidence="18">The sequence shown here is derived from an EMBL/GenBank/DDBJ whole genome shotgun (WGS) entry which is preliminary data.</text>
</comment>
<dbReference type="SUPFAM" id="SSF53633">
    <property type="entry name" value="Carbamate kinase-like"/>
    <property type="match status" value="1"/>
</dbReference>
<evidence type="ECO:0000256" key="11">
    <source>
        <dbReference type="ARBA" id="ARBA00022840"/>
    </source>
</evidence>
<comment type="similarity">
    <text evidence="4 15">Belongs to the aspartokinase family.</text>
</comment>
<feature type="binding site" evidence="14">
    <location>
        <position position="179"/>
    </location>
    <ligand>
        <name>ATP</name>
        <dbReference type="ChEBI" id="CHEBI:30616"/>
    </ligand>
</feature>
<dbReference type="InterPro" id="IPR001048">
    <property type="entry name" value="Asp/Glu/Uridylate_kinase"/>
</dbReference>
<comment type="pathway">
    <text evidence="1 16">Amino-acid biosynthesis; L-lysine biosynthesis via DAP pathway; (S)-tetrahydrodipicolinate from L-aspartate: step 1/4.</text>
</comment>
<evidence type="ECO:0000256" key="4">
    <source>
        <dbReference type="ARBA" id="ARBA00010122"/>
    </source>
</evidence>
<dbReference type="GO" id="GO:0005829">
    <property type="term" value="C:cytosol"/>
    <property type="evidence" value="ECO:0007669"/>
    <property type="project" value="TreeGrafter"/>
</dbReference>
<keyword evidence="10 15" id="KW-0418">Kinase</keyword>
<evidence type="ECO:0000256" key="13">
    <source>
        <dbReference type="ARBA" id="ARBA00047872"/>
    </source>
</evidence>
<evidence type="ECO:0000256" key="2">
    <source>
        <dbReference type="ARBA" id="ARBA00004986"/>
    </source>
</evidence>
<evidence type="ECO:0000256" key="10">
    <source>
        <dbReference type="ARBA" id="ARBA00022777"/>
    </source>
</evidence>
<keyword evidence="11 14" id="KW-0067">ATP-binding</keyword>
<feature type="binding site" evidence="14">
    <location>
        <position position="174"/>
    </location>
    <ligand>
        <name>ATP</name>
        <dbReference type="ChEBI" id="CHEBI:30616"/>
    </ligand>
</feature>
<dbReference type="PANTHER" id="PTHR21499:SF3">
    <property type="entry name" value="ASPARTOKINASE"/>
    <property type="match status" value="1"/>
</dbReference>
<feature type="binding site" evidence="14">
    <location>
        <begin position="204"/>
        <end position="205"/>
    </location>
    <ligand>
        <name>ATP</name>
        <dbReference type="ChEBI" id="CHEBI:30616"/>
    </ligand>
</feature>
<keyword evidence="7 16" id="KW-0028">Amino-acid biosynthesis</keyword>
<evidence type="ECO:0000259" key="17">
    <source>
        <dbReference type="PROSITE" id="PS51671"/>
    </source>
</evidence>
<dbReference type="SUPFAM" id="SSF55021">
    <property type="entry name" value="ACT-like"/>
    <property type="match status" value="2"/>
</dbReference>
<accession>A0A2V3UVU3</accession>
<dbReference type="AlphaFoldDB" id="A0A2V3UVU3"/>
<dbReference type="GO" id="GO:0005524">
    <property type="term" value="F:ATP binding"/>
    <property type="evidence" value="ECO:0007669"/>
    <property type="project" value="UniProtKB-KW"/>
</dbReference>
<dbReference type="GO" id="GO:0009088">
    <property type="term" value="P:threonine biosynthetic process"/>
    <property type="evidence" value="ECO:0007669"/>
    <property type="project" value="UniProtKB-UniPathway"/>
</dbReference>
<dbReference type="UniPathway" id="UPA00051">
    <property type="reaction ID" value="UER00462"/>
</dbReference>
<dbReference type="NCBIfam" id="TIGR00657">
    <property type="entry name" value="asp_kinases"/>
    <property type="match status" value="1"/>
</dbReference>
<comment type="pathway">
    <text evidence="3 16">Amino-acid biosynthesis; L-threonine biosynthesis; L-threonine from L-aspartate: step 1/5.</text>
</comment>
<keyword evidence="19" id="KW-1185">Reference proteome</keyword>
<proteinExistence type="inferred from homology"/>
<name>A0A2V3UVU3_9SPHN</name>
<dbReference type="CDD" id="cd04913">
    <property type="entry name" value="ACT_AKii-LysC-BS-like_1"/>
    <property type="match status" value="1"/>
</dbReference>
<evidence type="ECO:0000256" key="16">
    <source>
        <dbReference type="RuleBase" id="RU004249"/>
    </source>
</evidence>
<dbReference type="UniPathway" id="UPA00034">
    <property type="reaction ID" value="UER00015"/>
</dbReference>
<reference evidence="18 19" key="1">
    <citation type="submission" date="2018-05" db="EMBL/GenBank/DDBJ databases">
        <title>Genomic Encyclopedia of Type Strains, Phase IV (KMG-IV): sequencing the most valuable type-strain genomes for metagenomic binning, comparative biology and taxonomic classification.</title>
        <authorList>
            <person name="Goeker M."/>
        </authorList>
    </citation>
    <scope>NUCLEOTIDE SEQUENCE [LARGE SCALE GENOMIC DNA]</scope>
    <source>
        <strain evidence="18 19">DSM 3183</strain>
    </source>
</reference>
<dbReference type="PRINTS" id="PR00474">
    <property type="entry name" value="GLU5KINASE"/>
</dbReference>
<dbReference type="CDD" id="cd04261">
    <property type="entry name" value="AAK_AKii-LysC-BS"/>
    <property type="match status" value="1"/>
</dbReference>
<dbReference type="InterPro" id="IPR005260">
    <property type="entry name" value="Asp_kin_monofn"/>
</dbReference>
<dbReference type="UniPathway" id="UPA00050">
    <property type="reaction ID" value="UER00461"/>
</dbReference>
<dbReference type="FunFam" id="3.30.2130.10:FF:000002">
    <property type="entry name" value="Aspartokinase"/>
    <property type="match status" value="1"/>
</dbReference>
<dbReference type="InterPro" id="IPR045865">
    <property type="entry name" value="ACT-like_dom_sf"/>
</dbReference>
<gene>
    <name evidence="18" type="ORF">C7451_11097</name>
</gene>
<keyword evidence="9 14" id="KW-0547">Nucleotide-binding</keyword>
<sequence length="415" mass="44047">MKFGGTSMAGTERIRRVARIVKRQQDAGHEVAVVVSAMAGETDRLVNFCREANPLYDPAEYDVVVASGEQVTSGLLAIALQALGANARSWLGWQLPIRTVEAHAKARIDSIDADALIAEMQKGVIAVIPGFQGVSEAGRVTTLGRGGSDTSAVAVAAAVKADRCDIYTDVDGVYTTDPRIVAKARKLANVTYEEMLELASVGAKVLQTRSVGLAMKEGVRVQVLSSFIDDDAPAADTIPGTMIVSDEELEGMDMERQLITGIAHDKNEAKITLTRVPDKPGAVANIFGPLAEAAINVDMIIQNVGRDKGETDVTFTVPAADLARSMDLLEQAKESIGFNRIIPDTNVAKISVVGVGMKSHAGVASTMFKALADRGVNIQAISTSEIKVSVLIEEDYTELAVRVLHTAYGLDAVEA</sequence>
<dbReference type="InterPro" id="IPR001341">
    <property type="entry name" value="Asp_kinase"/>
</dbReference>
<dbReference type="Gene3D" id="3.40.1160.10">
    <property type="entry name" value="Acetylglutamate kinase-like"/>
    <property type="match status" value="1"/>
</dbReference>
<dbReference type="NCBIfam" id="NF005155">
    <property type="entry name" value="PRK06635.1-4"/>
    <property type="match status" value="1"/>
</dbReference>
<dbReference type="Pfam" id="PF00696">
    <property type="entry name" value="AA_kinase"/>
    <property type="match status" value="1"/>
</dbReference>
<dbReference type="FunFam" id="3.40.1160.10:FF:000002">
    <property type="entry name" value="Aspartokinase"/>
    <property type="match status" value="1"/>
</dbReference>
<comment type="catalytic activity">
    <reaction evidence="13 15">
        <text>L-aspartate + ATP = 4-phospho-L-aspartate + ADP</text>
        <dbReference type="Rhea" id="RHEA:23776"/>
        <dbReference type="ChEBI" id="CHEBI:29991"/>
        <dbReference type="ChEBI" id="CHEBI:30616"/>
        <dbReference type="ChEBI" id="CHEBI:57535"/>
        <dbReference type="ChEBI" id="CHEBI:456216"/>
        <dbReference type="EC" id="2.7.2.4"/>
    </reaction>
</comment>
<evidence type="ECO:0000256" key="3">
    <source>
        <dbReference type="ARBA" id="ARBA00005139"/>
    </source>
</evidence>
<dbReference type="InterPro" id="IPR001057">
    <property type="entry name" value="Glu/AcGlu_kinase"/>
</dbReference>
<feature type="binding site" evidence="14">
    <location>
        <begin position="168"/>
        <end position="169"/>
    </location>
    <ligand>
        <name>ATP</name>
        <dbReference type="ChEBI" id="CHEBI:30616"/>
    </ligand>
</feature>
<dbReference type="PANTHER" id="PTHR21499">
    <property type="entry name" value="ASPARTATE KINASE"/>
    <property type="match status" value="1"/>
</dbReference>
<dbReference type="GO" id="GO:0004072">
    <property type="term" value="F:aspartate kinase activity"/>
    <property type="evidence" value="ECO:0007669"/>
    <property type="project" value="UniProtKB-EC"/>
</dbReference>
<feature type="binding site" evidence="14">
    <location>
        <position position="42"/>
    </location>
    <ligand>
        <name>substrate</name>
    </ligand>
</feature>
<dbReference type="PROSITE" id="PS51671">
    <property type="entry name" value="ACT"/>
    <property type="match status" value="1"/>
</dbReference>
<evidence type="ECO:0000256" key="6">
    <source>
        <dbReference type="ARBA" id="ARBA00016273"/>
    </source>
</evidence>
<organism evidence="18 19">
    <name type="scientific">Blastomonas natatoria</name>
    <dbReference type="NCBI Taxonomy" id="34015"/>
    <lineage>
        <taxon>Bacteria</taxon>
        <taxon>Pseudomonadati</taxon>
        <taxon>Pseudomonadota</taxon>
        <taxon>Alphaproteobacteria</taxon>
        <taxon>Sphingomonadales</taxon>
        <taxon>Sphingomonadaceae</taxon>
        <taxon>Blastomonas</taxon>
    </lineage>
</organism>
<dbReference type="InterPro" id="IPR041740">
    <property type="entry name" value="AKii-LysC-BS"/>
</dbReference>
<dbReference type="Pfam" id="PF22468">
    <property type="entry name" value="ACT_9"/>
    <property type="match status" value="1"/>
</dbReference>
<dbReference type="GO" id="GO:0009090">
    <property type="term" value="P:homoserine biosynthetic process"/>
    <property type="evidence" value="ECO:0007669"/>
    <property type="project" value="TreeGrafter"/>
</dbReference>
<dbReference type="EMBL" id="QJJM01000010">
    <property type="protein sequence ID" value="PXW73370.1"/>
    <property type="molecule type" value="Genomic_DNA"/>
</dbReference>
<evidence type="ECO:0000256" key="12">
    <source>
        <dbReference type="ARBA" id="ARBA00023154"/>
    </source>
</evidence>
<dbReference type="Gene3D" id="3.30.2130.10">
    <property type="entry name" value="VC0802-like"/>
    <property type="match status" value="1"/>
</dbReference>
<evidence type="ECO:0000256" key="1">
    <source>
        <dbReference type="ARBA" id="ARBA00004766"/>
    </source>
</evidence>
<evidence type="ECO:0000256" key="5">
    <source>
        <dbReference type="ARBA" id="ARBA00013059"/>
    </source>
</evidence>
<evidence type="ECO:0000256" key="7">
    <source>
        <dbReference type="ARBA" id="ARBA00022605"/>
    </source>
</evidence>
<dbReference type="InterPro" id="IPR054352">
    <property type="entry name" value="ACT_Aspartokinase"/>
</dbReference>
<evidence type="ECO:0000313" key="18">
    <source>
        <dbReference type="EMBL" id="PXW73370.1"/>
    </source>
</evidence>
<dbReference type="Pfam" id="PF01842">
    <property type="entry name" value="ACT"/>
    <property type="match status" value="1"/>
</dbReference>
<feature type="domain" description="ACT" evidence="17">
    <location>
        <begin position="271"/>
        <end position="355"/>
    </location>
</feature>
<dbReference type="GO" id="GO:0009089">
    <property type="term" value="P:lysine biosynthetic process via diaminopimelate"/>
    <property type="evidence" value="ECO:0007669"/>
    <property type="project" value="UniProtKB-UniPathway"/>
</dbReference>
<dbReference type="PIRSF" id="PIRSF000726">
    <property type="entry name" value="Asp_kin"/>
    <property type="match status" value="1"/>
</dbReference>